<reference evidence="1" key="1">
    <citation type="submission" date="2014-09" db="EMBL/GenBank/DDBJ databases">
        <authorList>
            <person name="Magalhaes I.L.F."/>
            <person name="Oliveira U."/>
            <person name="Santos F.R."/>
            <person name="Vidigal T.H.D.A."/>
            <person name="Brescovit A.D."/>
            <person name="Santos A.J."/>
        </authorList>
    </citation>
    <scope>NUCLEOTIDE SEQUENCE</scope>
    <source>
        <tissue evidence="1">Shoot tissue taken approximately 20 cm above the soil surface</tissue>
    </source>
</reference>
<proteinExistence type="predicted"/>
<dbReference type="EMBL" id="GBRH01212880">
    <property type="protein sequence ID" value="JAD85015.1"/>
    <property type="molecule type" value="Transcribed_RNA"/>
</dbReference>
<accession>A0A0A9DHA0</accession>
<name>A0A0A9DHA0_ARUDO</name>
<organism evidence="1">
    <name type="scientific">Arundo donax</name>
    <name type="common">Giant reed</name>
    <name type="synonym">Donax arundinaceus</name>
    <dbReference type="NCBI Taxonomy" id="35708"/>
    <lineage>
        <taxon>Eukaryota</taxon>
        <taxon>Viridiplantae</taxon>
        <taxon>Streptophyta</taxon>
        <taxon>Embryophyta</taxon>
        <taxon>Tracheophyta</taxon>
        <taxon>Spermatophyta</taxon>
        <taxon>Magnoliopsida</taxon>
        <taxon>Liliopsida</taxon>
        <taxon>Poales</taxon>
        <taxon>Poaceae</taxon>
        <taxon>PACMAD clade</taxon>
        <taxon>Arundinoideae</taxon>
        <taxon>Arundineae</taxon>
        <taxon>Arundo</taxon>
    </lineage>
</organism>
<dbReference type="AlphaFoldDB" id="A0A0A9DHA0"/>
<sequence length="70" mass="8400">MNIINMFCKFPLHIFGGRFISCYYSLQDMNLNLLYVENQDLLYQVSNGDIKRENSFVLKKETSRFRNIRV</sequence>
<reference evidence="1" key="2">
    <citation type="journal article" date="2015" name="Data Brief">
        <title>Shoot transcriptome of the giant reed, Arundo donax.</title>
        <authorList>
            <person name="Barrero R.A."/>
            <person name="Guerrero F.D."/>
            <person name="Moolhuijzen P."/>
            <person name="Goolsby J.A."/>
            <person name="Tidwell J."/>
            <person name="Bellgard S.E."/>
            <person name="Bellgard M.I."/>
        </authorList>
    </citation>
    <scope>NUCLEOTIDE SEQUENCE</scope>
    <source>
        <tissue evidence="1">Shoot tissue taken approximately 20 cm above the soil surface</tissue>
    </source>
</reference>
<evidence type="ECO:0000313" key="1">
    <source>
        <dbReference type="EMBL" id="JAD85015.1"/>
    </source>
</evidence>
<protein>
    <submittedName>
        <fullName evidence="1">Uncharacterized protein</fullName>
    </submittedName>
</protein>